<dbReference type="EMBL" id="MU854317">
    <property type="protein sequence ID" value="KAK4044693.1"/>
    <property type="molecule type" value="Genomic_DNA"/>
</dbReference>
<proteinExistence type="predicted"/>
<accession>A0AAN6SWI9</accession>
<evidence type="ECO:0000313" key="2">
    <source>
        <dbReference type="EMBL" id="KAK4044693.1"/>
    </source>
</evidence>
<protein>
    <submittedName>
        <fullName evidence="2">Uncharacterized protein</fullName>
    </submittedName>
</protein>
<evidence type="ECO:0000313" key="3">
    <source>
        <dbReference type="Proteomes" id="UP001303115"/>
    </source>
</evidence>
<sequence length="232" mass="23674">MASTASALSLSQFQPITAATISLGCILAYNAEIPSCSINDFVAGKMCSAPCIRGLERIESRLEGVCNSADVPEISVLGQALLGNLVELLCPGTAPETPIASSSPSSRSPTSTIITPPRTSSRAPLTFTTVRPPSATETETEEPEVLSTPTSSASPTTLPDAPPPTFIQSSPPTSISSSSSATTTAPPPADDRRGSTGGGSPFDIVRSDSTQLTACWTKAVAVGLGVGLLLLR</sequence>
<name>A0AAN6SWI9_9PEZI</name>
<dbReference type="AlphaFoldDB" id="A0AAN6SWI9"/>
<keyword evidence="3" id="KW-1185">Reference proteome</keyword>
<evidence type="ECO:0000256" key="1">
    <source>
        <dbReference type="SAM" id="MobiDB-lite"/>
    </source>
</evidence>
<organism evidence="2 3">
    <name type="scientific">Parachaetomium inaequale</name>
    <dbReference type="NCBI Taxonomy" id="2588326"/>
    <lineage>
        <taxon>Eukaryota</taxon>
        <taxon>Fungi</taxon>
        <taxon>Dikarya</taxon>
        <taxon>Ascomycota</taxon>
        <taxon>Pezizomycotina</taxon>
        <taxon>Sordariomycetes</taxon>
        <taxon>Sordariomycetidae</taxon>
        <taxon>Sordariales</taxon>
        <taxon>Chaetomiaceae</taxon>
        <taxon>Parachaetomium</taxon>
    </lineage>
</organism>
<feature type="compositionally biased region" description="Low complexity" evidence="1">
    <location>
        <begin position="96"/>
        <end position="122"/>
    </location>
</feature>
<reference evidence="3" key="1">
    <citation type="journal article" date="2023" name="Mol. Phylogenet. Evol.">
        <title>Genome-scale phylogeny and comparative genomics of the fungal order Sordariales.</title>
        <authorList>
            <person name="Hensen N."/>
            <person name="Bonometti L."/>
            <person name="Westerberg I."/>
            <person name="Brannstrom I.O."/>
            <person name="Guillou S."/>
            <person name="Cros-Aarteil S."/>
            <person name="Calhoun S."/>
            <person name="Haridas S."/>
            <person name="Kuo A."/>
            <person name="Mondo S."/>
            <person name="Pangilinan J."/>
            <person name="Riley R."/>
            <person name="LaButti K."/>
            <person name="Andreopoulos B."/>
            <person name="Lipzen A."/>
            <person name="Chen C."/>
            <person name="Yan M."/>
            <person name="Daum C."/>
            <person name="Ng V."/>
            <person name="Clum A."/>
            <person name="Steindorff A."/>
            <person name="Ohm R.A."/>
            <person name="Martin F."/>
            <person name="Silar P."/>
            <person name="Natvig D.O."/>
            <person name="Lalanne C."/>
            <person name="Gautier V."/>
            <person name="Ament-Velasquez S.L."/>
            <person name="Kruys A."/>
            <person name="Hutchinson M.I."/>
            <person name="Powell A.J."/>
            <person name="Barry K."/>
            <person name="Miller A.N."/>
            <person name="Grigoriev I.V."/>
            <person name="Debuchy R."/>
            <person name="Gladieux P."/>
            <person name="Hiltunen Thoren M."/>
            <person name="Johannesson H."/>
        </authorList>
    </citation>
    <scope>NUCLEOTIDE SEQUENCE [LARGE SCALE GENOMIC DNA]</scope>
    <source>
        <strain evidence="3">CBS 284.82</strain>
    </source>
</reference>
<feature type="region of interest" description="Disordered" evidence="1">
    <location>
        <begin position="96"/>
        <end position="204"/>
    </location>
</feature>
<feature type="compositionally biased region" description="Low complexity" evidence="1">
    <location>
        <begin position="166"/>
        <end position="184"/>
    </location>
</feature>
<dbReference type="Proteomes" id="UP001303115">
    <property type="component" value="Unassembled WGS sequence"/>
</dbReference>
<feature type="compositionally biased region" description="Low complexity" evidence="1">
    <location>
        <begin position="145"/>
        <end position="159"/>
    </location>
</feature>
<comment type="caution">
    <text evidence="2">The sequence shown here is derived from an EMBL/GenBank/DDBJ whole genome shotgun (WGS) entry which is preliminary data.</text>
</comment>
<gene>
    <name evidence="2" type="ORF">C8A01DRAFT_42597</name>
</gene>